<dbReference type="AlphaFoldDB" id="A0A9Q0XJH0"/>
<feature type="non-terminal residue" evidence="1">
    <location>
        <position position="1"/>
    </location>
</feature>
<proteinExistence type="predicted"/>
<dbReference type="InterPro" id="IPR036691">
    <property type="entry name" value="Endo/exonu/phosph_ase_sf"/>
</dbReference>
<evidence type="ECO:0000313" key="2">
    <source>
        <dbReference type="Proteomes" id="UP001142489"/>
    </source>
</evidence>
<accession>A0A9Q0XJH0</accession>
<comment type="caution">
    <text evidence="1">The sequence shown here is derived from an EMBL/GenBank/DDBJ whole genome shotgun (WGS) entry which is preliminary data.</text>
</comment>
<gene>
    <name evidence="1" type="ORF">JRQ81_003250</name>
</gene>
<dbReference type="OrthoDB" id="416119at2759"/>
<dbReference type="SUPFAM" id="SSF56219">
    <property type="entry name" value="DNase I-like"/>
    <property type="match status" value="1"/>
</dbReference>
<name>A0A9Q0XJH0_9SAUR</name>
<keyword evidence="2" id="KW-1185">Reference proteome</keyword>
<organism evidence="1 2">
    <name type="scientific">Phrynocephalus forsythii</name>
    <dbReference type="NCBI Taxonomy" id="171643"/>
    <lineage>
        <taxon>Eukaryota</taxon>
        <taxon>Metazoa</taxon>
        <taxon>Chordata</taxon>
        <taxon>Craniata</taxon>
        <taxon>Vertebrata</taxon>
        <taxon>Euteleostomi</taxon>
        <taxon>Lepidosauria</taxon>
        <taxon>Squamata</taxon>
        <taxon>Bifurcata</taxon>
        <taxon>Unidentata</taxon>
        <taxon>Episquamata</taxon>
        <taxon>Toxicofera</taxon>
        <taxon>Iguania</taxon>
        <taxon>Acrodonta</taxon>
        <taxon>Agamidae</taxon>
        <taxon>Agaminae</taxon>
        <taxon>Phrynocephalus</taxon>
    </lineage>
</organism>
<protein>
    <submittedName>
        <fullName evidence="1">Uncharacterized protein</fullName>
    </submittedName>
</protein>
<reference evidence="1" key="1">
    <citation type="journal article" date="2023" name="DNA Res.">
        <title>Chromosome-level genome assembly of Phrynocephalus forsythii using third-generation DNA sequencing and Hi-C analysis.</title>
        <authorList>
            <person name="Qi Y."/>
            <person name="Zhao W."/>
            <person name="Zhao Y."/>
            <person name="Niu C."/>
            <person name="Cao S."/>
            <person name="Zhang Y."/>
        </authorList>
    </citation>
    <scope>NUCLEOTIDE SEQUENCE</scope>
    <source>
        <tissue evidence="1">Muscle</tissue>
    </source>
</reference>
<dbReference type="EMBL" id="JAPFRF010000011">
    <property type="protein sequence ID" value="KAJ7317088.1"/>
    <property type="molecule type" value="Genomic_DNA"/>
</dbReference>
<dbReference type="Proteomes" id="UP001142489">
    <property type="component" value="Unassembled WGS sequence"/>
</dbReference>
<evidence type="ECO:0000313" key="1">
    <source>
        <dbReference type="EMBL" id="KAJ7317088.1"/>
    </source>
</evidence>
<dbReference type="Gene3D" id="3.60.10.10">
    <property type="entry name" value="Endonuclease/exonuclease/phosphatase"/>
    <property type="match status" value="1"/>
</dbReference>
<sequence length="86" mass="10065">AQLLNKEKVMILFLQETHMDKTENRALLSHPAWPTKWQFQSKGTKKSRGVGILFKNDLDIQVKEIVIDTQERFIMVKCLIWGQNIP</sequence>